<feature type="domain" description="Metallo-beta-lactamase" evidence="5">
    <location>
        <begin position="13"/>
        <end position="193"/>
    </location>
</feature>
<evidence type="ECO:0000256" key="3">
    <source>
        <dbReference type="ARBA" id="ARBA00022801"/>
    </source>
</evidence>
<comment type="cofactor">
    <cofactor evidence="1">
        <name>Zn(2+)</name>
        <dbReference type="ChEBI" id="CHEBI:29105"/>
    </cofactor>
</comment>
<protein>
    <submittedName>
        <fullName evidence="6">MBL fold metallo-hydrolase</fullName>
    </submittedName>
</protein>
<keyword evidence="2" id="KW-0479">Metal-binding</keyword>
<dbReference type="Proteomes" id="UP000229191">
    <property type="component" value="Unassembled WGS sequence"/>
</dbReference>
<dbReference type="SUPFAM" id="SSF56281">
    <property type="entry name" value="Metallo-hydrolase/oxidoreductase"/>
    <property type="match status" value="1"/>
</dbReference>
<keyword evidence="3 6" id="KW-0378">Hydrolase</keyword>
<evidence type="ECO:0000313" key="6">
    <source>
        <dbReference type="EMBL" id="PIV07224.1"/>
    </source>
</evidence>
<evidence type="ECO:0000256" key="4">
    <source>
        <dbReference type="ARBA" id="ARBA00022833"/>
    </source>
</evidence>
<comment type="caution">
    <text evidence="6">The sequence shown here is derived from an EMBL/GenBank/DDBJ whole genome shotgun (WGS) entry which is preliminary data.</text>
</comment>
<name>A0A2M7BP20_9BACT</name>
<dbReference type="PANTHER" id="PTHR46233:SF3">
    <property type="entry name" value="HYDROXYACYLGLUTATHIONE HYDROLASE GLOC"/>
    <property type="match status" value="1"/>
</dbReference>
<dbReference type="AlphaFoldDB" id="A0A2M7BP20"/>
<dbReference type="Gene3D" id="3.60.15.10">
    <property type="entry name" value="Ribonuclease Z/Hydroxyacylglutathione hydrolase-like"/>
    <property type="match status" value="1"/>
</dbReference>
<dbReference type="GO" id="GO:0046872">
    <property type="term" value="F:metal ion binding"/>
    <property type="evidence" value="ECO:0007669"/>
    <property type="project" value="UniProtKB-KW"/>
</dbReference>
<keyword evidence="4" id="KW-0862">Zinc</keyword>
<evidence type="ECO:0000259" key="5">
    <source>
        <dbReference type="SMART" id="SM00849"/>
    </source>
</evidence>
<proteinExistence type="predicted"/>
<evidence type="ECO:0000313" key="7">
    <source>
        <dbReference type="Proteomes" id="UP000229191"/>
    </source>
</evidence>
<dbReference type="InterPro" id="IPR051453">
    <property type="entry name" value="MBL_Glyoxalase_II"/>
</dbReference>
<dbReference type="SMART" id="SM00849">
    <property type="entry name" value="Lactamase_B"/>
    <property type="match status" value="1"/>
</dbReference>
<dbReference type="Pfam" id="PF00753">
    <property type="entry name" value="Lactamase_B"/>
    <property type="match status" value="1"/>
</dbReference>
<dbReference type="PANTHER" id="PTHR46233">
    <property type="entry name" value="HYDROXYACYLGLUTATHIONE HYDROLASE GLOC"/>
    <property type="match status" value="1"/>
</dbReference>
<gene>
    <name evidence="6" type="ORF">COS53_02890</name>
</gene>
<dbReference type="GO" id="GO:0016787">
    <property type="term" value="F:hydrolase activity"/>
    <property type="evidence" value="ECO:0007669"/>
    <property type="project" value="UniProtKB-KW"/>
</dbReference>
<dbReference type="InterPro" id="IPR036866">
    <property type="entry name" value="RibonucZ/Hydroxyglut_hydro"/>
</dbReference>
<organism evidence="6 7">
    <name type="scientific">Candidatus Shapirobacteria bacterium CG03_land_8_20_14_0_80_35_14</name>
    <dbReference type="NCBI Taxonomy" id="1974878"/>
    <lineage>
        <taxon>Bacteria</taxon>
        <taxon>Candidatus Shapironibacteriota</taxon>
    </lineage>
</organism>
<evidence type="ECO:0000256" key="2">
    <source>
        <dbReference type="ARBA" id="ARBA00022723"/>
    </source>
</evidence>
<dbReference type="CDD" id="cd06262">
    <property type="entry name" value="metallo-hydrolase-like_MBL-fold"/>
    <property type="match status" value="1"/>
</dbReference>
<sequence length="215" mass="23952">MLNYRRLIVGEMGTNCYLVWAEDKTAIVIDPGDEGVEIAQIIDEMQLKPTAIMLTHGHFDHIMGVTDLQLIFKIPVAMGKKDAFLVDRARETAEYYLKRKIKAPKIKSLNTGFRNIKNIKLATEIIKVIKTPGHTPGGVCFYAPKSGFLFSGDTIFANGVGDTSHQYSSKLDLNKSISKLLRLPDSITVLPGHGEEISLILLKKLFLQNFVSYLA</sequence>
<dbReference type="EMBL" id="PEVB01000080">
    <property type="protein sequence ID" value="PIV07224.1"/>
    <property type="molecule type" value="Genomic_DNA"/>
</dbReference>
<accession>A0A2M7BP20</accession>
<dbReference type="InterPro" id="IPR001279">
    <property type="entry name" value="Metallo-B-lactamas"/>
</dbReference>
<reference evidence="7" key="1">
    <citation type="submission" date="2017-09" db="EMBL/GenBank/DDBJ databases">
        <title>Depth-based differentiation of microbial function through sediment-hosted aquifers and enrichment of novel symbionts in the deep terrestrial subsurface.</title>
        <authorList>
            <person name="Probst A.J."/>
            <person name="Ladd B."/>
            <person name="Jarett J.K."/>
            <person name="Geller-Mcgrath D.E."/>
            <person name="Sieber C.M.K."/>
            <person name="Emerson J.B."/>
            <person name="Anantharaman K."/>
            <person name="Thomas B.C."/>
            <person name="Malmstrom R."/>
            <person name="Stieglmeier M."/>
            <person name="Klingl A."/>
            <person name="Woyke T."/>
            <person name="Ryan C.M."/>
            <person name="Banfield J.F."/>
        </authorList>
    </citation>
    <scope>NUCLEOTIDE SEQUENCE [LARGE SCALE GENOMIC DNA]</scope>
</reference>
<evidence type="ECO:0000256" key="1">
    <source>
        <dbReference type="ARBA" id="ARBA00001947"/>
    </source>
</evidence>